<dbReference type="PROSITE" id="PS50005">
    <property type="entry name" value="TPR"/>
    <property type="match status" value="3"/>
</dbReference>
<evidence type="ECO:0000256" key="1">
    <source>
        <dbReference type="ARBA" id="ARBA00022737"/>
    </source>
</evidence>
<name>A0A9X1U215_9FLAO</name>
<dbReference type="PROSITE" id="PS50293">
    <property type="entry name" value="TPR_REGION"/>
    <property type="match status" value="1"/>
</dbReference>
<evidence type="ECO:0000256" key="2">
    <source>
        <dbReference type="ARBA" id="ARBA00022803"/>
    </source>
</evidence>
<dbReference type="Pfam" id="PF13414">
    <property type="entry name" value="TPR_11"/>
    <property type="match status" value="1"/>
</dbReference>
<feature type="repeat" description="TPR" evidence="3">
    <location>
        <begin position="125"/>
        <end position="158"/>
    </location>
</feature>
<feature type="chain" id="PRO_5040772586" evidence="4">
    <location>
        <begin position="19"/>
        <end position="334"/>
    </location>
</feature>
<feature type="repeat" description="TPR" evidence="3">
    <location>
        <begin position="91"/>
        <end position="124"/>
    </location>
</feature>
<dbReference type="RefSeq" id="WP_237601896.1">
    <property type="nucleotide sequence ID" value="NZ_JAIRBA010000004.1"/>
</dbReference>
<reference evidence="5" key="1">
    <citation type="submission" date="2021-09" db="EMBL/GenBank/DDBJ databases">
        <title>Genome of Aequorivita sp. strain F47161.</title>
        <authorList>
            <person name="Wang Y."/>
        </authorList>
    </citation>
    <scope>NUCLEOTIDE SEQUENCE</scope>
    <source>
        <strain evidence="5">F47161</strain>
    </source>
</reference>
<dbReference type="PANTHER" id="PTHR45586:SF1">
    <property type="entry name" value="LIPOPOLYSACCHARIDE ASSEMBLY PROTEIN B"/>
    <property type="match status" value="1"/>
</dbReference>
<evidence type="ECO:0000256" key="3">
    <source>
        <dbReference type="PROSITE-ProRule" id="PRU00339"/>
    </source>
</evidence>
<dbReference type="Pfam" id="PF14559">
    <property type="entry name" value="TPR_19"/>
    <property type="match status" value="1"/>
</dbReference>
<keyword evidence="1" id="KW-0677">Repeat</keyword>
<dbReference type="SUPFAM" id="SSF48452">
    <property type="entry name" value="TPR-like"/>
    <property type="match status" value="1"/>
</dbReference>
<evidence type="ECO:0000256" key="4">
    <source>
        <dbReference type="SAM" id="SignalP"/>
    </source>
</evidence>
<dbReference type="SMART" id="SM00028">
    <property type="entry name" value="TPR"/>
    <property type="match status" value="4"/>
</dbReference>
<proteinExistence type="predicted"/>
<dbReference type="Proteomes" id="UP001139461">
    <property type="component" value="Unassembled WGS sequence"/>
</dbReference>
<evidence type="ECO:0000313" key="5">
    <source>
        <dbReference type="EMBL" id="MCG2418083.1"/>
    </source>
</evidence>
<feature type="repeat" description="TPR" evidence="3">
    <location>
        <begin position="22"/>
        <end position="55"/>
    </location>
</feature>
<dbReference type="InterPro" id="IPR011990">
    <property type="entry name" value="TPR-like_helical_dom_sf"/>
</dbReference>
<dbReference type="EMBL" id="JAIRBA010000004">
    <property type="protein sequence ID" value="MCG2418083.1"/>
    <property type="molecule type" value="Genomic_DNA"/>
</dbReference>
<accession>A0A9X1U215</accession>
<dbReference type="Gene3D" id="1.25.40.10">
    <property type="entry name" value="Tetratricopeptide repeat domain"/>
    <property type="match status" value="2"/>
</dbReference>
<keyword evidence="4" id="KW-0732">Signal</keyword>
<dbReference type="AlphaFoldDB" id="A0A9X1U215"/>
<dbReference type="PANTHER" id="PTHR45586">
    <property type="entry name" value="TPR REPEAT-CONTAINING PROTEIN PA4667"/>
    <property type="match status" value="1"/>
</dbReference>
<protein>
    <submittedName>
        <fullName evidence="5">Tetratricopeptide repeat protein</fullName>
    </submittedName>
</protein>
<dbReference type="InterPro" id="IPR051012">
    <property type="entry name" value="CellSynth/LPSAsmb/PSIAsmb"/>
</dbReference>
<sequence length="334" mass="38180">MKNLLFLALTFCFTTLFAQNNINTFIEEGIIYHDNGEYDKALAAYEKALLLDPQSTVVNYEMALTYFKKNDYKNTIARADMVLKKNDDNLVNAYLIKGSALDMMGEVKESIKLFKKAIRKFPEDYLLPYNLALNHYKLNQMDEAKEYVIKAIENNPNHGSSHWMLANIESAQGNTVQSLLANHYFLLLEPNSSRSLDAYNMLQQNFAGNVTKSKDEAITINISMSDDDDPFSAAALMLGLMGASNMLPENADKTAEELFVENTNSFFQILGELKKENEKGLYWNFYTPFFYDLAKSEHLETYCMFISQSGNKNAEAWLNENTEKLKTFAAWLKE</sequence>
<keyword evidence="2 3" id="KW-0802">TPR repeat</keyword>
<feature type="signal peptide" evidence="4">
    <location>
        <begin position="1"/>
        <end position="18"/>
    </location>
</feature>
<organism evidence="5 6">
    <name type="scientific">Aequorivita vitellina</name>
    <dbReference type="NCBI Taxonomy" id="2874475"/>
    <lineage>
        <taxon>Bacteria</taxon>
        <taxon>Pseudomonadati</taxon>
        <taxon>Bacteroidota</taxon>
        <taxon>Flavobacteriia</taxon>
        <taxon>Flavobacteriales</taxon>
        <taxon>Flavobacteriaceae</taxon>
        <taxon>Aequorivita</taxon>
    </lineage>
</organism>
<keyword evidence="6" id="KW-1185">Reference proteome</keyword>
<gene>
    <name evidence="5" type="ORF">K8089_03540</name>
</gene>
<comment type="caution">
    <text evidence="5">The sequence shown here is derived from an EMBL/GenBank/DDBJ whole genome shotgun (WGS) entry which is preliminary data.</text>
</comment>
<evidence type="ECO:0000313" key="6">
    <source>
        <dbReference type="Proteomes" id="UP001139461"/>
    </source>
</evidence>
<dbReference type="InterPro" id="IPR019734">
    <property type="entry name" value="TPR_rpt"/>
</dbReference>